<evidence type="ECO:0000313" key="3">
    <source>
        <dbReference type="Proteomes" id="UP000813385"/>
    </source>
</evidence>
<feature type="chain" id="PRO_5035476431" description="Secreted protein" evidence="1">
    <location>
        <begin position="33"/>
        <end position="74"/>
    </location>
</feature>
<keyword evidence="3" id="KW-1185">Reference proteome</keyword>
<evidence type="ECO:0000313" key="2">
    <source>
        <dbReference type="EMBL" id="KAH7354409.1"/>
    </source>
</evidence>
<name>A0A8K0X0D5_9PEZI</name>
<evidence type="ECO:0000256" key="1">
    <source>
        <dbReference type="SAM" id="SignalP"/>
    </source>
</evidence>
<sequence>MPGGNSRRRLAAGRAGAVVCRVLWGLMWSVRGEKCRHAAEEVHMQPDAAGKCCPMARLPLLPLLSPVAAAISVR</sequence>
<protein>
    <recommendedName>
        <fullName evidence="4">Secreted protein</fullName>
    </recommendedName>
</protein>
<dbReference type="EMBL" id="JAGPXD010000005">
    <property type="protein sequence ID" value="KAH7354409.1"/>
    <property type="molecule type" value="Genomic_DNA"/>
</dbReference>
<reference evidence="2" key="1">
    <citation type="journal article" date="2021" name="Nat. Commun.">
        <title>Genetic determinants of endophytism in the Arabidopsis root mycobiome.</title>
        <authorList>
            <person name="Mesny F."/>
            <person name="Miyauchi S."/>
            <person name="Thiergart T."/>
            <person name="Pickel B."/>
            <person name="Atanasova L."/>
            <person name="Karlsson M."/>
            <person name="Huettel B."/>
            <person name="Barry K.W."/>
            <person name="Haridas S."/>
            <person name="Chen C."/>
            <person name="Bauer D."/>
            <person name="Andreopoulos W."/>
            <person name="Pangilinan J."/>
            <person name="LaButti K."/>
            <person name="Riley R."/>
            <person name="Lipzen A."/>
            <person name="Clum A."/>
            <person name="Drula E."/>
            <person name="Henrissat B."/>
            <person name="Kohler A."/>
            <person name="Grigoriev I.V."/>
            <person name="Martin F.M."/>
            <person name="Hacquard S."/>
        </authorList>
    </citation>
    <scope>NUCLEOTIDE SEQUENCE</scope>
    <source>
        <strain evidence="2">MPI-CAGE-AT-0016</strain>
    </source>
</reference>
<proteinExistence type="predicted"/>
<organism evidence="2 3">
    <name type="scientific">Plectosphaerella cucumerina</name>
    <dbReference type="NCBI Taxonomy" id="40658"/>
    <lineage>
        <taxon>Eukaryota</taxon>
        <taxon>Fungi</taxon>
        <taxon>Dikarya</taxon>
        <taxon>Ascomycota</taxon>
        <taxon>Pezizomycotina</taxon>
        <taxon>Sordariomycetes</taxon>
        <taxon>Hypocreomycetidae</taxon>
        <taxon>Glomerellales</taxon>
        <taxon>Plectosphaerellaceae</taxon>
        <taxon>Plectosphaerella</taxon>
    </lineage>
</organism>
<gene>
    <name evidence="2" type="ORF">B0T11DRAFT_127968</name>
</gene>
<dbReference type="Proteomes" id="UP000813385">
    <property type="component" value="Unassembled WGS sequence"/>
</dbReference>
<comment type="caution">
    <text evidence="2">The sequence shown here is derived from an EMBL/GenBank/DDBJ whole genome shotgun (WGS) entry which is preliminary data.</text>
</comment>
<feature type="signal peptide" evidence="1">
    <location>
        <begin position="1"/>
        <end position="32"/>
    </location>
</feature>
<keyword evidence="1" id="KW-0732">Signal</keyword>
<dbReference type="AlphaFoldDB" id="A0A8K0X0D5"/>
<evidence type="ECO:0008006" key="4">
    <source>
        <dbReference type="Google" id="ProtNLM"/>
    </source>
</evidence>
<accession>A0A8K0X0D5</accession>